<comment type="caution">
    <text evidence="2">The sequence shown here is derived from an EMBL/GenBank/DDBJ whole genome shotgun (WGS) entry which is preliminary data.</text>
</comment>
<protein>
    <submittedName>
        <fullName evidence="2">Uncharacterized protein</fullName>
    </submittedName>
</protein>
<organism evidence="2 3">
    <name type="scientific">Vibrio jasicida</name>
    <dbReference type="NCBI Taxonomy" id="766224"/>
    <lineage>
        <taxon>Bacteria</taxon>
        <taxon>Pseudomonadati</taxon>
        <taxon>Pseudomonadota</taxon>
        <taxon>Gammaproteobacteria</taxon>
        <taxon>Vibrionales</taxon>
        <taxon>Vibrionaceae</taxon>
        <taxon>Vibrio</taxon>
    </lineage>
</organism>
<name>A0AAU9QH99_9VIBR</name>
<feature type="signal peptide" evidence="1">
    <location>
        <begin position="1"/>
        <end position="22"/>
    </location>
</feature>
<dbReference type="RefSeq" id="WP_409588491.1">
    <property type="nucleotide sequence ID" value="NZ_CAKMTZ010000057.1"/>
</dbReference>
<feature type="chain" id="PRO_5044009619" evidence="1">
    <location>
        <begin position="23"/>
        <end position="512"/>
    </location>
</feature>
<dbReference type="Proteomes" id="UP001295462">
    <property type="component" value="Unassembled WGS sequence"/>
</dbReference>
<evidence type="ECO:0000313" key="3">
    <source>
        <dbReference type="Proteomes" id="UP001295462"/>
    </source>
</evidence>
<keyword evidence="1" id="KW-0732">Signal</keyword>
<sequence length="512" mass="57883">MRKIILPLVMVGFFALPTALQANTENNACNDTTTAKTRALFLKHYKKKDYTAAYYAAYLYADSCPALFSAHSPSEETLWLLSDYSLAASRTDNQKACDDIASLIKADTLQQHPRIAQAIQTNLGLCSLKQTESRIDTRLTRSSCALDKNFLAVPASWQGNVANYESIECIGPKTLTQGTSLTLLKVDTDNKAIRIPFDDVIPNDGKTRLLFLGNERPIMVANVFNTEGLLQPQTVNKRTEYYSLRAYQTNETTQQQVAQLNTGMVQSKSDNDYSPEYLTELEKTITTDFIVDPYNWWGHKALIDINEMANEENFLVAQYKGRIELVYNLGNDIKTLDLLTGNKKTVFTAPEPVYVNSIEESLLYIKNKQDDYFELELTAATPSLVHVPYAPPPHKGRYSSVPLVSADQQSQINSDDGQLFVESLYHRSILINDHYENWVINNLSWGGDSNEIYFDNSSAYACIWRVDLLNRKIERVIPIEAAVEPYGFRVGNVPYVVYVDRDKDKLYLATPM</sequence>
<reference evidence="2" key="1">
    <citation type="submission" date="2022-01" db="EMBL/GenBank/DDBJ databases">
        <authorList>
            <person name="Lagorce A."/>
        </authorList>
    </citation>
    <scope>NUCLEOTIDE SEQUENCE</scope>
    <source>
        <strain evidence="2">Th15_F1_A12</strain>
    </source>
</reference>
<gene>
    <name evidence="2" type="ORF">THF1A12_150108</name>
</gene>
<dbReference type="AlphaFoldDB" id="A0AAU9QH99"/>
<proteinExistence type="predicted"/>
<evidence type="ECO:0000256" key="1">
    <source>
        <dbReference type="SAM" id="SignalP"/>
    </source>
</evidence>
<accession>A0AAU9QH99</accession>
<dbReference type="EMBL" id="CAKMUD010000057">
    <property type="protein sequence ID" value="CAH1578666.1"/>
    <property type="molecule type" value="Genomic_DNA"/>
</dbReference>
<evidence type="ECO:0000313" key="2">
    <source>
        <dbReference type="EMBL" id="CAH1578666.1"/>
    </source>
</evidence>